<dbReference type="eggNOG" id="COG1432">
    <property type="taxonomic scope" value="Bacteria"/>
</dbReference>
<evidence type="ECO:0000313" key="2">
    <source>
        <dbReference type="EMBL" id="EXL10563.1"/>
    </source>
</evidence>
<dbReference type="InterPro" id="IPR047140">
    <property type="entry name" value="LabA"/>
</dbReference>
<dbReference type="EMBL" id="JENY01000001">
    <property type="protein sequence ID" value="EXL10563.1"/>
    <property type="molecule type" value="Genomic_DNA"/>
</dbReference>
<dbReference type="HOGENOM" id="CLU_1493250_0_0_5"/>
<dbReference type="PANTHER" id="PTHR35458">
    <property type="entry name" value="SLR0755 PROTEIN"/>
    <property type="match status" value="1"/>
</dbReference>
<dbReference type="GO" id="GO:0004540">
    <property type="term" value="F:RNA nuclease activity"/>
    <property type="evidence" value="ECO:0007669"/>
    <property type="project" value="InterPro"/>
</dbReference>
<accession>A0A011UXG9</accession>
<dbReference type="AlphaFoldDB" id="A0A011UXG9"/>
<dbReference type="InterPro" id="IPR021139">
    <property type="entry name" value="NYN"/>
</dbReference>
<comment type="caution">
    <text evidence="2">The sequence shown here is derived from an EMBL/GenBank/DDBJ whole genome shotgun (WGS) entry which is preliminary data.</text>
</comment>
<dbReference type="PATRIC" id="fig|69279.3.peg.324"/>
<feature type="domain" description="NYN" evidence="1">
    <location>
        <begin position="15"/>
        <end position="165"/>
    </location>
</feature>
<proteinExistence type="predicted"/>
<name>A0A011UXG9_9HYPH</name>
<protein>
    <recommendedName>
        <fullName evidence="1">NYN domain-containing protein</fullName>
    </recommendedName>
</protein>
<dbReference type="Gene3D" id="3.40.50.1010">
    <property type="entry name" value="5'-nuclease"/>
    <property type="match status" value="1"/>
</dbReference>
<dbReference type="STRING" id="69279.BG36_01600"/>
<evidence type="ECO:0000313" key="3">
    <source>
        <dbReference type="Proteomes" id="UP000019849"/>
    </source>
</evidence>
<dbReference type="PANTHER" id="PTHR35458:SF8">
    <property type="entry name" value="SLR0650 PROTEIN"/>
    <property type="match status" value="1"/>
</dbReference>
<reference evidence="2 3" key="1">
    <citation type="submission" date="2014-02" db="EMBL/GenBank/DDBJ databases">
        <title>Aquamicrobium defluvii Genome sequencing.</title>
        <authorList>
            <person name="Wang X."/>
        </authorList>
    </citation>
    <scope>NUCLEOTIDE SEQUENCE [LARGE SCALE GENOMIC DNA]</scope>
    <source>
        <strain evidence="2 3">W13Z1</strain>
    </source>
</reference>
<sequence>MKEAIMSPQNQTFFLIDGSHYDRLRSVFETPFDLRKLAGLATGGVPVDQAVYYRDVRDDNEAERQRSLFGWLKHNGFSVKGRTHGQDEPRERYGTNLVQIAVDALRLAQPGDHVMVLAGDAKLEPLFLALRDDGIKVTLISTLDAPDTIAPAPILIEATDSFVDLAMLMEQLAVGKTAHP</sequence>
<evidence type="ECO:0000259" key="1">
    <source>
        <dbReference type="Pfam" id="PF01936"/>
    </source>
</evidence>
<organism evidence="2 3">
    <name type="scientific">Aquamicrobium defluvii</name>
    <dbReference type="NCBI Taxonomy" id="69279"/>
    <lineage>
        <taxon>Bacteria</taxon>
        <taxon>Pseudomonadati</taxon>
        <taxon>Pseudomonadota</taxon>
        <taxon>Alphaproteobacteria</taxon>
        <taxon>Hyphomicrobiales</taxon>
        <taxon>Phyllobacteriaceae</taxon>
        <taxon>Aquamicrobium</taxon>
    </lineage>
</organism>
<dbReference type="Pfam" id="PF01936">
    <property type="entry name" value="NYN"/>
    <property type="match status" value="1"/>
</dbReference>
<dbReference type="Proteomes" id="UP000019849">
    <property type="component" value="Unassembled WGS sequence"/>
</dbReference>
<gene>
    <name evidence="2" type="ORF">BG36_01600</name>
</gene>